<reference evidence="1" key="1">
    <citation type="submission" date="2023-03" db="EMBL/GenBank/DDBJ databases">
        <title>Amycolatopsis taiwanensis NBRC 103393.</title>
        <authorList>
            <person name="Ichikawa N."/>
            <person name="Sato H."/>
            <person name="Tonouchi N."/>
        </authorList>
    </citation>
    <scope>NUCLEOTIDE SEQUENCE</scope>
    <source>
        <strain evidence="1">NBRC 103393</strain>
    </source>
</reference>
<sequence>MTTLIVFLILLGGIGAALEYNHRRNHPSLPAGSTNFDDRDQVRMRQELRILTRNGHGS</sequence>
<organism evidence="1 2">
    <name type="scientific">Amycolatopsis taiwanensis</name>
    <dbReference type="NCBI Taxonomy" id="342230"/>
    <lineage>
        <taxon>Bacteria</taxon>
        <taxon>Bacillati</taxon>
        <taxon>Actinomycetota</taxon>
        <taxon>Actinomycetes</taxon>
        <taxon>Pseudonocardiales</taxon>
        <taxon>Pseudonocardiaceae</taxon>
        <taxon>Amycolatopsis</taxon>
    </lineage>
</organism>
<evidence type="ECO:0000313" key="1">
    <source>
        <dbReference type="EMBL" id="GLY65190.1"/>
    </source>
</evidence>
<keyword evidence="2" id="KW-1185">Reference proteome</keyword>
<dbReference type="Proteomes" id="UP001165136">
    <property type="component" value="Unassembled WGS sequence"/>
</dbReference>
<evidence type="ECO:0000313" key="2">
    <source>
        <dbReference type="Proteomes" id="UP001165136"/>
    </source>
</evidence>
<protein>
    <submittedName>
        <fullName evidence="1">Uncharacterized protein</fullName>
    </submittedName>
</protein>
<proteinExistence type="predicted"/>
<name>A0A9W6QYI8_9PSEU</name>
<dbReference type="EMBL" id="BSTI01000003">
    <property type="protein sequence ID" value="GLY65190.1"/>
    <property type="molecule type" value="Genomic_DNA"/>
</dbReference>
<dbReference type="RefSeq" id="WP_156960770.1">
    <property type="nucleotide sequence ID" value="NZ_BSTI01000003.1"/>
</dbReference>
<gene>
    <name evidence="1" type="ORF">Atai01_18090</name>
</gene>
<comment type="caution">
    <text evidence="1">The sequence shown here is derived from an EMBL/GenBank/DDBJ whole genome shotgun (WGS) entry which is preliminary data.</text>
</comment>
<accession>A0A9W6QYI8</accession>
<dbReference type="AlphaFoldDB" id="A0A9W6QYI8"/>